<sequence length="1820" mass="194923">MSSKAGAASASTSAHPSSRQASSAKHSAPKSEADHARDIQRERERAAAKEAQRQHWERTRGAGSSVLALYDDEFRTKAIDTWQAEDVLPTLEQVHTKKYDPVEVPSADLLLTRGISEYTMLPKVLGRGKFSTVFLAAKNGEKYAIKHTALFPHHPLISTRLLREPTLLAELPPHPNLVTVNETIRTPGHFYLVEEYLGGYVTLEALIPLLSKQPPDQPAKLPDDVAEKVFQQLISVVNSIHTPLQICHRDIKPENILVHPVSLQLKLLDFGLATHFSRSEPKLTTCCGSPAFHCPEIVKALASPPGSVMYWGPEVDAWTCGITMLRCLTGVLYPLGAQHTSLRSMAIRAQRSVGMVSSPSLREKIGKLVDMDSMKRMRYFQEMNEEQERLLGEPQRDRKEFKSTTFIPTEPSHTMRLPLLVGAAAEQAENLASGQRSPMTSSRTTPNTSRAPSPSPLRHAHGNNGASPQQATPPGTKTMVLLNPTGQPPQRVLSFIKYCLRCAGILYHCWPDASSAIAGSGMSASMLPLSATNGSVAELSVPPSPSLANRTAWATLSSERLEFPTLGGGGGGGAGGNSQFHHIHIFQCVLHLPEPVEEPEQQLSLVQTIMAAFGRRAAPNNKRSLSQPPKPKTTDAAAVAAAAEGSEKAAADAAAAAAAAGNGGKTAVRCLPFWMVIRLSKSNYSSSSGGGGAVGTGPGGKPGYQRSSSTAGRRSRTTSAVVTSGGAGGSMQEFGGTRRSTEHSPESREPGQGQTHLVSARVSLDGHGKDGKTFKVSESEGVAAATGANGNRPSAERQRTGSYSRAHSRQRLKSRVSHVNPSKPKVFLYVSDDRALPALKKALSVGGTYEGSDVEDEGAGTASSGAAAGTEGKEKEKERASQEESPRTPSSPGFYDRKARPSVLRSQTFTTSSGMNGLHATSSTANGLPFPSVDEDGGDVQEMQRGRPSAPMASRRSESHRAIRTQSQASVRPGSTRGSSITSEELERRLDALQSALRPVLTRSGRGRNERENGLATVEQARVNLAGLLQTLQDAERAQGPVLQAALSPITFQLFSVLTPVLGLEPVRARANHQKAGRKESPVKSTTTTPSLLASPLVTRNSGQTSPIESESEKELSSKSSTNSNNGSNNTNTATLPSLLSSSSSLDSLDEPTPMSKMARSALDLAAQYSSAREMFLAVQERLDLLISQAEENQHQANSDRDEVPGTPAATPMEARKSGHQARRPATKGWDGGLELDGLLGLLCIVIPRIKTRKPHNFSESLANLVPRAAKALLGQTRSRKSEQQSQSKQGASGLPEGPVVGLTFRQQNALRVLKSLVELTKVTNAWEVRCLADDQKTDSTMLSSTATLKELPKRSADTGVMFFATVAALVPHLPGLRQVTDGTVSGLSEAFFFTKNPKYALQRHNSASASATSSPSMGTPSSHEETLMMWKEVASAIEGMHASVYAIAFQTPSQSALPGSPKASTPVESGHSQVALASAGAFLCLVHMLALRTACSNLGVDQPSSTWTAPQAHEHLAVSLPMVLAGLKSHATMKIGMGGAGSAVDETKLVHLPIEPLEDAALMWILWCFDVLEDAPPKDRVLLPEMAIALVQSLSMNAALSASAARLISFLLVKQIITHHVSEQTAADLLFDIVSPECPFANLRSAGVGMVRDIIDLKLEKRKAIATLPVADEGGVLTPVFLQRLRSVLFTLPAGFERIREASDKPVQVVRMRAFLDDYSPWLSECCHTLYYLIKRDQDNLTGIQEPALQSELRRTFVAPLQALISDWQSTARKTVESDGDAEQRQYIDGIVVSLGVIGMGLSLVEDVLGPARGGLEEP</sequence>
<dbReference type="GO" id="GO:0005737">
    <property type="term" value="C:cytoplasm"/>
    <property type="evidence" value="ECO:0007669"/>
    <property type="project" value="TreeGrafter"/>
</dbReference>
<dbReference type="PROSITE" id="PS00108">
    <property type="entry name" value="PROTEIN_KINASE_ST"/>
    <property type="match status" value="1"/>
</dbReference>
<dbReference type="PANTHER" id="PTHR24346">
    <property type="entry name" value="MAP/MICROTUBULE AFFINITY-REGULATING KINASE"/>
    <property type="match status" value="1"/>
</dbReference>
<feature type="region of interest" description="Disordered" evidence="4">
    <location>
        <begin position="1071"/>
        <end position="1154"/>
    </location>
</feature>
<dbReference type="SMART" id="SM00220">
    <property type="entry name" value="S_TKc"/>
    <property type="match status" value="1"/>
</dbReference>
<keyword evidence="1 3" id="KW-0547">Nucleotide-binding</keyword>
<dbReference type="InterPro" id="IPR011009">
    <property type="entry name" value="Kinase-like_dom_sf"/>
</dbReference>
<protein>
    <recommendedName>
        <fullName evidence="5">Protein kinase domain-containing protein</fullName>
    </recommendedName>
</protein>
<feature type="compositionally biased region" description="Low complexity" evidence="4">
    <location>
        <begin position="706"/>
        <end position="724"/>
    </location>
</feature>
<organism evidence="6 7">
    <name type="scientific">Tilletia walkeri</name>
    <dbReference type="NCBI Taxonomy" id="117179"/>
    <lineage>
        <taxon>Eukaryota</taxon>
        <taxon>Fungi</taxon>
        <taxon>Dikarya</taxon>
        <taxon>Basidiomycota</taxon>
        <taxon>Ustilaginomycotina</taxon>
        <taxon>Exobasidiomycetes</taxon>
        <taxon>Tilletiales</taxon>
        <taxon>Tilletiaceae</taxon>
        <taxon>Tilletia</taxon>
    </lineage>
</organism>
<feature type="region of interest" description="Disordered" evidence="4">
    <location>
        <begin position="847"/>
        <end position="984"/>
    </location>
</feature>
<dbReference type="GO" id="GO:0035556">
    <property type="term" value="P:intracellular signal transduction"/>
    <property type="evidence" value="ECO:0007669"/>
    <property type="project" value="TreeGrafter"/>
</dbReference>
<dbReference type="PROSITE" id="PS00107">
    <property type="entry name" value="PROTEIN_KINASE_ATP"/>
    <property type="match status" value="1"/>
</dbReference>
<dbReference type="SUPFAM" id="SSF56112">
    <property type="entry name" value="Protein kinase-like (PK-like)"/>
    <property type="match status" value="1"/>
</dbReference>
<keyword evidence="2 3" id="KW-0067">ATP-binding</keyword>
<dbReference type="GO" id="GO:0005524">
    <property type="term" value="F:ATP binding"/>
    <property type="evidence" value="ECO:0007669"/>
    <property type="project" value="UniProtKB-UniRule"/>
</dbReference>
<feature type="compositionally biased region" description="Basic and acidic residues" evidence="4">
    <location>
        <begin position="739"/>
        <end position="749"/>
    </location>
</feature>
<feature type="compositionally biased region" description="Low complexity" evidence="4">
    <location>
        <begin position="1085"/>
        <end position="1099"/>
    </location>
</feature>
<feature type="compositionally biased region" description="Low complexity" evidence="4">
    <location>
        <begin position="1"/>
        <end position="18"/>
    </location>
</feature>
<evidence type="ECO:0000256" key="3">
    <source>
        <dbReference type="PROSITE-ProRule" id="PRU10141"/>
    </source>
</evidence>
<dbReference type="InterPro" id="IPR017441">
    <property type="entry name" value="Protein_kinase_ATP_BS"/>
</dbReference>
<evidence type="ECO:0000256" key="4">
    <source>
        <dbReference type="SAM" id="MobiDB-lite"/>
    </source>
</evidence>
<feature type="region of interest" description="Disordered" evidence="4">
    <location>
        <begin position="1192"/>
        <end position="1228"/>
    </location>
</feature>
<evidence type="ECO:0000313" key="6">
    <source>
        <dbReference type="EMBL" id="KAE8269902.1"/>
    </source>
</evidence>
<evidence type="ECO:0000259" key="5">
    <source>
        <dbReference type="PROSITE" id="PS50011"/>
    </source>
</evidence>
<feature type="compositionally biased region" description="Low complexity" evidence="4">
    <location>
        <begin position="859"/>
        <end position="870"/>
    </location>
</feature>
<accession>A0A8X7N9Y0</accession>
<feature type="compositionally biased region" description="Gly residues" evidence="4">
    <location>
        <begin position="688"/>
        <end position="702"/>
    </location>
</feature>
<dbReference type="Gene3D" id="1.10.510.10">
    <property type="entry name" value="Transferase(Phosphotransferase) domain 1"/>
    <property type="match status" value="1"/>
</dbReference>
<feature type="compositionally biased region" description="Basic and acidic residues" evidence="4">
    <location>
        <begin position="1192"/>
        <end position="1204"/>
    </location>
</feature>
<feature type="compositionally biased region" description="Basic and acidic residues" evidence="4">
    <location>
        <begin position="764"/>
        <end position="778"/>
    </location>
</feature>
<name>A0A8X7N9Y0_9BASI</name>
<evidence type="ECO:0000256" key="1">
    <source>
        <dbReference type="ARBA" id="ARBA00022741"/>
    </source>
</evidence>
<dbReference type="EMBL" id="LWDG02000072">
    <property type="protein sequence ID" value="KAE8269902.1"/>
    <property type="molecule type" value="Genomic_DNA"/>
</dbReference>
<feature type="compositionally biased region" description="Polar residues" evidence="4">
    <location>
        <begin position="430"/>
        <end position="452"/>
    </location>
</feature>
<feature type="compositionally biased region" description="Basic residues" evidence="4">
    <location>
        <begin position="806"/>
        <end position="816"/>
    </location>
</feature>
<gene>
    <name evidence="6" type="ORF">A4X09_0g2427</name>
</gene>
<dbReference type="PROSITE" id="PS50011">
    <property type="entry name" value="PROTEIN_KINASE_DOM"/>
    <property type="match status" value="1"/>
</dbReference>
<comment type="caution">
    <text evidence="6">The sequence shown here is derived from an EMBL/GenBank/DDBJ whole genome shotgun (WGS) entry which is preliminary data.</text>
</comment>
<reference evidence="6" key="2">
    <citation type="journal article" date="2019" name="IMA Fungus">
        <title>Genome sequencing and comparison of five Tilletia species to identify candidate genes for the detection of regulated species infecting wheat.</title>
        <authorList>
            <person name="Nguyen H.D.T."/>
            <person name="Sultana T."/>
            <person name="Kesanakurti P."/>
            <person name="Hambleton S."/>
        </authorList>
    </citation>
    <scope>NUCLEOTIDE SEQUENCE</scope>
    <source>
        <strain evidence="6">DAOMC 236422</strain>
    </source>
</reference>
<dbReference type="GO" id="GO:0004674">
    <property type="term" value="F:protein serine/threonine kinase activity"/>
    <property type="evidence" value="ECO:0007669"/>
    <property type="project" value="TreeGrafter"/>
</dbReference>
<feature type="binding site" evidence="3">
    <location>
        <position position="146"/>
    </location>
    <ligand>
        <name>ATP</name>
        <dbReference type="ChEBI" id="CHEBI:30616"/>
    </ligand>
</feature>
<feature type="compositionally biased region" description="Low complexity" evidence="4">
    <location>
        <begin position="1118"/>
        <end position="1147"/>
    </location>
</feature>
<feature type="compositionally biased region" description="Basic and acidic residues" evidence="4">
    <location>
        <begin position="387"/>
        <end position="402"/>
    </location>
</feature>
<dbReference type="Proteomes" id="UP000078113">
    <property type="component" value="Unassembled WGS sequence"/>
</dbReference>
<feature type="region of interest" description="Disordered" evidence="4">
    <location>
        <begin position="428"/>
        <end position="483"/>
    </location>
</feature>
<feature type="region of interest" description="Disordered" evidence="4">
    <location>
        <begin position="1"/>
        <end position="59"/>
    </location>
</feature>
<dbReference type="InterPro" id="IPR008271">
    <property type="entry name" value="Ser/Thr_kinase_AS"/>
</dbReference>
<feature type="compositionally biased region" description="Basic and acidic residues" evidence="4">
    <location>
        <begin position="29"/>
        <end position="59"/>
    </location>
</feature>
<feature type="compositionally biased region" description="Polar residues" evidence="4">
    <location>
        <begin position="464"/>
        <end position="475"/>
    </location>
</feature>
<feature type="compositionally biased region" description="Low complexity" evidence="4">
    <location>
        <begin position="1284"/>
        <end position="1294"/>
    </location>
</feature>
<evidence type="ECO:0000256" key="2">
    <source>
        <dbReference type="ARBA" id="ARBA00022840"/>
    </source>
</evidence>
<feature type="region of interest" description="Disordered" evidence="4">
    <location>
        <begin position="1275"/>
        <end position="1299"/>
    </location>
</feature>
<reference evidence="6" key="1">
    <citation type="submission" date="2016-04" db="EMBL/GenBank/DDBJ databases">
        <authorList>
            <person name="Nguyen H.D."/>
            <person name="Samba Siva P."/>
            <person name="Cullis J."/>
            <person name="Levesque C.A."/>
            <person name="Hambleton S."/>
        </authorList>
    </citation>
    <scope>NUCLEOTIDE SEQUENCE</scope>
    <source>
        <strain evidence="6">DAOMC 236422</strain>
    </source>
</reference>
<keyword evidence="7" id="KW-1185">Reference proteome</keyword>
<proteinExistence type="predicted"/>
<feature type="compositionally biased region" description="Polar residues" evidence="4">
    <location>
        <begin position="904"/>
        <end position="926"/>
    </location>
</feature>
<feature type="region of interest" description="Disordered" evidence="4">
    <location>
        <begin position="683"/>
        <end position="819"/>
    </location>
</feature>
<dbReference type="Pfam" id="PF00069">
    <property type="entry name" value="Pkinase"/>
    <property type="match status" value="1"/>
</dbReference>
<feature type="compositionally biased region" description="Basic and acidic residues" evidence="4">
    <location>
        <begin position="871"/>
        <end position="886"/>
    </location>
</feature>
<feature type="domain" description="Protein kinase" evidence="5">
    <location>
        <begin position="119"/>
        <end position="390"/>
    </location>
</feature>
<evidence type="ECO:0000313" key="7">
    <source>
        <dbReference type="Proteomes" id="UP000078113"/>
    </source>
</evidence>
<dbReference type="InterPro" id="IPR000719">
    <property type="entry name" value="Prot_kinase_dom"/>
</dbReference>
<feature type="region of interest" description="Disordered" evidence="4">
    <location>
        <begin position="387"/>
        <end position="410"/>
    </location>
</feature>
<dbReference type="PANTHER" id="PTHR24346:SF30">
    <property type="entry name" value="MATERNAL EMBRYONIC LEUCINE ZIPPER KINASE"/>
    <property type="match status" value="1"/>
</dbReference>